<evidence type="ECO:0000256" key="4">
    <source>
        <dbReference type="ARBA" id="ARBA00022475"/>
    </source>
</evidence>
<dbReference type="InterPro" id="IPR022689">
    <property type="entry name" value="Iron_dep_repressor"/>
</dbReference>
<dbReference type="SUPFAM" id="SSF46785">
    <property type="entry name" value="Winged helix' DNA-binding domain"/>
    <property type="match status" value="1"/>
</dbReference>
<proteinExistence type="inferred from homology"/>
<dbReference type="Proteomes" id="UP000486602">
    <property type="component" value="Unassembled WGS sequence"/>
</dbReference>
<evidence type="ECO:0000256" key="2">
    <source>
        <dbReference type="ARBA" id="ARBA00008034"/>
    </source>
</evidence>
<organism evidence="11 12">
    <name type="scientific">Cryomorpha ignava</name>
    <dbReference type="NCBI Taxonomy" id="101383"/>
    <lineage>
        <taxon>Bacteria</taxon>
        <taxon>Pseudomonadati</taxon>
        <taxon>Bacteroidota</taxon>
        <taxon>Flavobacteriia</taxon>
        <taxon>Flavobacteriales</taxon>
        <taxon>Cryomorphaceae</taxon>
        <taxon>Cryomorpha</taxon>
    </lineage>
</organism>
<dbReference type="SUPFAM" id="SSF47979">
    <property type="entry name" value="Iron-dependent repressor protein, dimerization domain"/>
    <property type="match status" value="1"/>
</dbReference>
<keyword evidence="12" id="KW-1185">Reference proteome</keyword>
<feature type="transmembrane region" description="Helical" evidence="9">
    <location>
        <begin position="91"/>
        <end position="109"/>
    </location>
</feature>
<dbReference type="InterPro" id="IPR037294">
    <property type="entry name" value="ABC_BtuC-like"/>
</dbReference>
<keyword evidence="5 8" id="KW-0812">Transmembrane</keyword>
<dbReference type="GO" id="GO:0003700">
    <property type="term" value="F:DNA-binding transcription factor activity"/>
    <property type="evidence" value="ECO:0007669"/>
    <property type="project" value="InterPro"/>
</dbReference>
<dbReference type="InterPro" id="IPR036388">
    <property type="entry name" value="WH-like_DNA-bd_sf"/>
</dbReference>
<feature type="transmembrane region" description="Helical" evidence="9">
    <location>
        <begin position="33"/>
        <end position="53"/>
    </location>
</feature>
<evidence type="ECO:0000313" key="11">
    <source>
        <dbReference type="EMBL" id="NEN24138.1"/>
    </source>
</evidence>
<dbReference type="GO" id="GO:0043190">
    <property type="term" value="C:ATP-binding cassette (ABC) transporter complex"/>
    <property type="evidence" value="ECO:0007669"/>
    <property type="project" value="InterPro"/>
</dbReference>
<evidence type="ECO:0000256" key="3">
    <source>
        <dbReference type="ARBA" id="ARBA00022448"/>
    </source>
</evidence>
<dbReference type="InterPro" id="IPR036390">
    <property type="entry name" value="WH_DNA-bd_sf"/>
</dbReference>
<reference evidence="11 12" key="1">
    <citation type="submission" date="2020-02" db="EMBL/GenBank/DDBJ databases">
        <title>Out from the shadows clarifying the taxonomy of the family Cryomorphaceae and related taxa by utilizing the GTDB taxonomic framework.</title>
        <authorList>
            <person name="Bowman J.P."/>
        </authorList>
    </citation>
    <scope>NUCLEOTIDE SEQUENCE [LARGE SCALE GENOMIC DNA]</scope>
    <source>
        <strain evidence="11 12">QSSC 1-22</strain>
    </source>
</reference>
<dbReference type="InterPro" id="IPR036421">
    <property type="entry name" value="Fe_dep_repressor_sf"/>
</dbReference>
<dbReference type="PANTHER" id="PTHR30477">
    <property type="entry name" value="ABC-TRANSPORTER METAL-BINDING PROTEIN"/>
    <property type="match status" value="1"/>
</dbReference>
<keyword evidence="4" id="KW-1003">Cell membrane</keyword>
<dbReference type="GO" id="GO:0010043">
    <property type="term" value="P:response to zinc ion"/>
    <property type="evidence" value="ECO:0007669"/>
    <property type="project" value="TreeGrafter"/>
</dbReference>
<keyword evidence="3 8" id="KW-0813">Transport</keyword>
<evidence type="ECO:0000256" key="1">
    <source>
        <dbReference type="ARBA" id="ARBA00004651"/>
    </source>
</evidence>
<feature type="transmembrane region" description="Helical" evidence="9">
    <location>
        <begin position="223"/>
        <end position="244"/>
    </location>
</feature>
<feature type="transmembrane region" description="Helical" evidence="9">
    <location>
        <begin position="6"/>
        <end position="28"/>
    </location>
</feature>
<dbReference type="InterPro" id="IPR001626">
    <property type="entry name" value="ABC_TroCD"/>
</dbReference>
<dbReference type="CDD" id="cd06550">
    <property type="entry name" value="TM_ABC_iron-siderophores_like"/>
    <property type="match status" value="1"/>
</dbReference>
<comment type="caution">
    <text evidence="11">The sequence shown here is derived from an EMBL/GenBank/DDBJ whole genome shotgun (WGS) entry which is preliminary data.</text>
</comment>
<dbReference type="PANTHER" id="PTHR30477:SF3">
    <property type="entry name" value="METAL TRANSPORT SYSTEM MEMBRANE PROTEIN CT_069-RELATED"/>
    <property type="match status" value="1"/>
</dbReference>
<dbReference type="GO" id="GO:0046983">
    <property type="term" value="F:protein dimerization activity"/>
    <property type="evidence" value="ECO:0007669"/>
    <property type="project" value="InterPro"/>
</dbReference>
<evidence type="ECO:0000256" key="7">
    <source>
        <dbReference type="ARBA" id="ARBA00023136"/>
    </source>
</evidence>
<sequence>MSVNLIWVIIGCALIGGGASLVGTFAFLRKQSLVGDAVAHSLLPGVALSFLIFEEKNLWVLFPGALIAGWLSLLSIDAIRNYSKIKSDTAIAIVLSVFFAVGIVLLTHIQQGAYGNQSGLESFLFGKAASMLPRDIYLFVLVDVILIGAILIYYPFLKLYSFDPDFAKGVGLPAKWLEFLLSTLTVLAVASGIQAVGVVLMAALIITPAAAARFYTKRLSHMLFLALAFGMTSAVGGVLISYTAPSMPTGPWIVVILSLMAIFTFLMAPRKGIIHRNAMRKKHVAKMNTENVLKLFYIFQKEKQHDFLTLTELSAARHFESRQLQTALKKLEKQNFISRTPSGMTLTQRGLEEAMRVVRLHRLWELYLNERMNMPQDHVHHAADAIEHIITPEIEEALLKELGYPTIDPHESLIPGVIKAES</sequence>
<dbReference type="InterPro" id="IPR001367">
    <property type="entry name" value="Fe_dep_repressor"/>
</dbReference>
<dbReference type="AlphaFoldDB" id="A0A7K3WRH6"/>
<dbReference type="Pfam" id="PF00950">
    <property type="entry name" value="ABC-3"/>
    <property type="match status" value="1"/>
</dbReference>
<evidence type="ECO:0000256" key="9">
    <source>
        <dbReference type="SAM" id="Phobius"/>
    </source>
</evidence>
<feature type="transmembrane region" description="Helical" evidence="9">
    <location>
        <begin position="136"/>
        <end position="156"/>
    </location>
</feature>
<dbReference type="SUPFAM" id="SSF81345">
    <property type="entry name" value="ABC transporter involved in vitamin B12 uptake, BtuC"/>
    <property type="match status" value="1"/>
</dbReference>
<comment type="subcellular location">
    <subcellularLocation>
        <location evidence="1 8">Cell membrane</location>
        <topology evidence="1 8">Multi-pass membrane protein</topology>
    </subcellularLocation>
</comment>
<feature type="transmembrane region" description="Helical" evidence="9">
    <location>
        <begin position="250"/>
        <end position="269"/>
    </location>
</feature>
<keyword evidence="7 9" id="KW-0472">Membrane</keyword>
<dbReference type="EMBL" id="JAAGVY010000020">
    <property type="protein sequence ID" value="NEN24138.1"/>
    <property type="molecule type" value="Genomic_DNA"/>
</dbReference>
<accession>A0A7K3WRH6</accession>
<dbReference type="SMART" id="SM00529">
    <property type="entry name" value="HTH_DTXR"/>
    <property type="match status" value="1"/>
</dbReference>
<protein>
    <submittedName>
        <fullName evidence="11">Iron chelate uptake ABC transporter family permease subunit</fullName>
    </submittedName>
</protein>
<dbReference type="Pfam" id="PF02742">
    <property type="entry name" value="Fe_dep_repr_C"/>
    <property type="match status" value="1"/>
</dbReference>
<dbReference type="GO" id="GO:0055085">
    <property type="term" value="P:transmembrane transport"/>
    <property type="evidence" value="ECO:0007669"/>
    <property type="project" value="InterPro"/>
</dbReference>
<dbReference type="RefSeq" id="WP_163285532.1">
    <property type="nucleotide sequence ID" value="NZ_JAAGVY010000020.1"/>
</dbReference>
<evidence type="ECO:0000256" key="6">
    <source>
        <dbReference type="ARBA" id="ARBA00022989"/>
    </source>
</evidence>
<keyword evidence="6 9" id="KW-1133">Transmembrane helix</keyword>
<name>A0A7K3WRH6_9FLAO</name>
<comment type="similarity">
    <text evidence="2 8">Belongs to the ABC-3 integral membrane protein family.</text>
</comment>
<evidence type="ECO:0000259" key="10">
    <source>
        <dbReference type="Pfam" id="PF02742"/>
    </source>
</evidence>
<evidence type="ECO:0000256" key="5">
    <source>
        <dbReference type="ARBA" id="ARBA00022692"/>
    </source>
</evidence>
<evidence type="ECO:0000256" key="8">
    <source>
        <dbReference type="RuleBase" id="RU003943"/>
    </source>
</evidence>
<dbReference type="Gene3D" id="1.10.3470.10">
    <property type="entry name" value="ABC transporter involved in vitamin B12 uptake, BtuC"/>
    <property type="match status" value="1"/>
</dbReference>
<dbReference type="Gene3D" id="1.10.10.10">
    <property type="entry name" value="Winged helix-like DNA-binding domain superfamily/Winged helix DNA-binding domain"/>
    <property type="match status" value="1"/>
</dbReference>
<dbReference type="GO" id="GO:0046914">
    <property type="term" value="F:transition metal ion binding"/>
    <property type="evidence" value="ECO:0007669"/>
    <property type="project" value="InterPro"/>
</dbReference>
<gene>
    <name evidence="11" type="ORF">G3O08_11560</name>
</gene>
<evidence type="ECO:0000313" key="12">
    <source>
        <dbReference type="Proteomes" id="UP000486602"/>
    </source>
</evidence>
<feature type="domain" description="Iron dependent repressor metal binding and dimerisation" evidence="10">
    <location>
        <begin position="347"/>
        <end position="415"/>
    </location>
</feature>
<feature type="transmembrane region" description="Helical" evidence="9">
    <location>
        <begin position="59"/>
        <end position="79"/>
    </location>
</feature>